<keyword evidence="6" id="KW-1185">Reference proteome</keyword>
<evidence type="ECO:0000259" key="3">
    <source>
        <dbReference type="Pfam" id="PF07477"/>
    </source>
</evidence>
<feature type="domain" description="Glycosyl hydrolase family 67 catalytic" evidence="4">
    <location>
        <begin position="177"/>
        <end position="489"/>
    </location>
</feature>
<evidence type="ECO:0000313" key="5">
    <source>
        <dbReference type="EMBL" id="GIJ18804.1"/>
    </source>
</evidence>
<protein>
    <submittedName>
        <fullName evidence="5">Xylan alpha-(1-&gt;2)-glucuronosidase</fullName>
    </submittedName>
</protein>
<dbReference type="InterPro" id="IPR011100">
    <property type="entry name" value="Glyco_hydro_67_cat"/>
</dbReference>
<keyword evidence="2" id="KW-0858">Xylan degradation</keyword>
<dbReference type="PANTHER" id="PTHR39207">
    <property type="entry name" value="ALPHA-GLUCURONIDASE A"/>
    <property type="match status" value="1"/>
</dbReference>
<dbReference type="PANTHER" id="PTHR39207:SF1">
    <property type="entry name" value="ALPHA-GLUCURONIDASE A"/>
    <property type="match status" value="1"/>
</dbReference>
<keyword evidence="1 2" id="KW-0378">Hydrolase</keyword>
<dbReference type="InterPro" id="IPR037054">
    <property type="entry name" value="A-glucoronidase_C_sf"/>
</dbReference>
<gene>
    <name evidence="5" type="primary">aguA</name>
    <name evidence="5" type="ORF">Vgi01_54880</name>
</gene>
<dbReference type="Pfam" id="PF07477">
    <property type="entry name" value="Glyco_hydro_67C"/>
    <property type="match status" value="1"/>
</dbReference>
<comment type="similarity">
    <text evidence="2">Belongs to the glycosyl hydrolase 67 family.</text>
</comment>
<proteinExistence type="inferred from homology"/>
<sequence length="720" mass="79872">MRRHRDQVRMSTPDPTDVHPAWLPDEAWRAIGVRRILVCGEGTLVDTVQAEVERAADRYGGTARRNPTEAGLPPADLVLALTDALPPDSSPATEPGPPETLTATATATTTAVATATAQLATATAQLGESLGVEGFALARHAGVTVVLADAPAGLLYGLFELVRLGEAAFGPTHPVRVHRPVMARRMLDHWDNVDVHPVMGQVERGYAGGSIFWHDGRPRGDVARVTAYARLLAACGINAVSVNNVNVHATEARLLTERLDDVVDLADLLRPYAIRVHLAVTFAAPMVLGGLPTADPLDQAVRDWWAETTARVYARIPDFGGYLVKADSEGQPGPFSYGRDHADGANLLAEALAPYGGVVHWRAFVYNHRQDWRDRSTDRARAAYDHFAPLDGRFRDNVIVQVKHGPIDFQTREPVSPVIAAMPGTRLAVEFQVTQEYTGQQKHVCYLAPWWSEILRFAPWGDDGRTVADVAADGGGLVAVSNVGDDEFWTGHPLAQANLYAFGRLCWNPRLRPQEVLDEWIDLTFAPDARVDPELLRRTLHEIMDDSWRTYERYTAPLGVGFMVRPGHHYGPDVDGYEYTPWGTYHFADRDGVGVDRTRATGTGFTGQYPPPWSEQYESIDTCPDELLLFFHHVPYGHLLHCGSTVIQHIYDTHFEGVREVEAMCRRWEWLARLVDPAVHARVTERLAEQVRCAREWCDQVNAYFHRKSGIPDAHGRALH</sequence>
<dbReference type="PIRSF" id="PIRSF029900">
    <property type="entry name" value="Alpha-glucuronds"/>
    <property type="match status" value="1"/>
</dbReference>
<organism evidence="5 6">
    <name type="scientific">Micromonospora gifhornensis</name>
    <dbReference type="NCBI Taxonomy" id="84594"/>
    <lineage>
        <taxon>Bacteria</taxon>
        <taxon>Bacillati</taxon>
        <taxon>Actinomycetota</taxon>
        <taxon>Actinomycetes</taxon>
        <taxon>Micromonosporales</taxon>
        <taxon>Micromonosporaceae</taxon>
        <taxon>Micromonospora</taxon>
    </lineage>
</organism>
<dbReference type="Proteomes" id="UP000647860">
    <property type="component" value="Unassembled WGS sequence"/>
</dbReference>
<feature type="domain" description="Glycosyl hydrolase family 67 C-terminal" evidence="3">
    <location>
        <begin position="490"/>
        <end position="717"/>
    </location>
</feature>
<dbReference type="InterPro" id="IPR029018">
    <property type="entry name" value="Hex-like_dom2"/>
</dbReference>
<keyword evidence="2" id="KW-0624">Polysaccharide degradation</keyword>
<keyword evidence="2" id="KW-0119">Carbohydrate metabolism</keyword>
<dbReference type="InterPro" id="IPR011395">
    <property type="entry name" value="Glyco_hydro_67_aGlcAse"/>
</dbReference>
<dbReference type="EMBL" id="BOPA01000051">
    <property type="protein sequence ID" value="GIJ18804.1"/>
    <property type="molecule type" value="Genomic_DNA"/>
</dbReference>
<dbReference type="SUPFAM" id="SSF51445">
    <property type="entry name" value="(Trans)glycosidases"/>
    <property type="match status" value="1"/>
</dbReference>
<comment type="caution">
    <text evidence="5">The sequence shown here is derived from an EMBL/GenBank/DDBJ whole genome shotgun (WGS) entry which is preliminary data.</text>
</comment>
<dbReference type="SUPFAM" id="SSF55545">
    <property type="entry name" value="beta-N-acetylhexosaminidase-like domain"/>
    <property type="match status" value="1"/>
</dbReference>
<dbReference type="Pfam" id="PF07488">
    <property type="entry name" value="Glyco_hydro_67M"/>
    <property type="match status" value="1"/>
</dbReference>
<name>A0ABQ4ILL5_9ACTN</name>
<dbReference type="Gene3D" id="3.20.20.80">
    <property type="entry name" value="Glycosidases"/>
    <property type="match status" value="1"/>
</dbReference>
<dbReference type="RefSeq" id="WP_204292985.1">
    <property type="nucleotide sequence ID" value="NZ_BAAAGZ010000004.1"/>
</dbReference>
<dbReference type="Gene3D" id="3.90.1330.10">
    <property type="entry name" value="Alpha-glucuronidase, C-terminal domain"/>
    <property type="match status" value="1"/>
</dbReference>
<evidence type="ECO:0000256" key="1">
    <source>
        <dbReference type="ARBA" id="ARBA00022801"/>
    </source>
</evidence>
<accession>A0ABQ4ILL5</accession>
<evidence type="ECO:0000313" key="6">
    <source>
        <dbReference type="Proteomes" id="UP000647860"/>
    </source>
</evidence>
<reference evidence="5 6" key="1">
    <citation type="submission" date="2021-01" db="EMBL/GenBank/DDBJ databases">
        <title>Whole genome shotgun sequence of Verrucosispora gifhornensis NBRC 16317.</title>
        <authorList>
            <person name="Komaki H."/>
            <person name="Tamura T."/>
        </authorList>
    </citation>
    <scope>NUCLEOTIDE SEQUENCE [LARGE SCALE GENOMIC DNA]</scope>
    <source>
        <strain evidence="5 6">NBRC 16317</strain>
    </source>
</reference>
<keyword evidence="2" id="KW-0326">Glycosidase</keyword>
<evidence type="ECO:0000256" key="2">
    <source>
        <dbReference type="PIRNR" id="PIRNR029900"/>
    </source>
</evidence>
<dbReference type="InterPro" id="IPR011099">
    <property type="entry name" value="Glyco_hydro_67_C"/>
</dbReference>
<evidence type="ECO:0000259" key="4">
    <source>
        <dbReference type="Pfam" id="PF07488"/>
    </source>
</evidence>
<dbReference type="InterPro" id="IPR017853">
    <property type="entry name" value="GH"/>
</dbReference>
<dbReference type="Gene3D" id="3.30.379.10">
    <property type="entry name" value="Chitobiase/beta-hexosaminidase domain 2-like"/>
    <property type="match status" value="1"/>
</dbReference>